<dbReference type="AlphaFoldDB" id="A0A940MQC3"/>
<dbReference type="Proteomes" id="UP000675940">
    <property type="component" value="Unassembled WGS sequence"/>
</dbReference>
<sequence>MQTYADMLEHARIDTSLLPREERIRLARGLVLPLLVHIAETVQAEDGLRGGETFATLQEMFDGIDTALMKAA</sequence>
<comment type="caution">
    <text evidence="1">The sequence shown here is derived from an EMBL/GenBank/DDBJ whole genome shotgun (WGS) entry which is preliminary data.</text>
</comment>
<organism evidence="1 2">
    <name type="scientific">Sagittula salina</name>
    <dbReference type="NCBI Taxonomy" id="2820268"/>
    <lineage>
        <taxon>Bacteria</taxon>
        <taxon>Pseudomonadati</taxon>
        <taxon>Pseudomonadota</taxon>
        <taxon>Alphaproteobacteria</taxon>
        <taxon>Rhodobacterales</taxon>
        <taxon>Roseobacteraceae</taxon>
        <taxon>Sagittula</taxon>
    </lineage>
</organism>
<keyword evidence="2" id="KW-1185">Reference proteome</keyword>
<evidence type="ECO:0000313" key="1">
    <source>
        <dbReference type="EMBL" id="MBP0482836.1"/>
    </source>
</evidence>
<evidence type="ECO:0000313" key="2">
    <source>
        <dbReference type="Proteomes" id="UP000675940"/>
    </source>
</evidence>
<dbReference type="EMBL" id="JAGISH010000005">
    <property type="protein sequence ID" value="MBP0482836.1"/>
    <property type="molecule type" value="Genomic_DNA"/>
</dbReference>
<accession>A0A940MQC3</accession>
<proteinExistence type="predicted"/>
<name>A0A940MQC3_9RHOB</name>
<protein>
    <submittedName>
        <fullName evidence="1">Uncharacterized protein</fullName>
    </submittedName>
</protein>
<gene>
    <name evidence="1" type="ORF">J5474_10080</name>
</gene>
<dbReference type="RefSeq" id="WP_209360787.1">
    <property type="nucleotide sequence ID" value="NZ_JAGISH010000005.1"/>
</dbReference>
<reference evidence="1" key="1">
    <citation type="submission" date="2021-03" db="EMBL/GenBank/DDBJ databases">
        <title>Sagittula salina sp. nov. strain M10.9X isolated from the marine waste.</title>
        <authorList>
            <person name="Satari L."/>
            <person name="Molina-Menor E."/>
            <person name="Vidal-Verdu A."/>
            <person name="Pascual J."/>
            <person name="Pereto J."/>
            <person name="Porcar M."/>
        </authorList>
    </citation>
    <scope>NUCLEOTIDE SEQUENCE</scope>
    <source>
        <strain evidence="1">M10.9X</strain>
    </source>
</reference>